<dbReference type="EMBL" id="BAAAYN010000082">
    <property type="protein sequence ID" value="GAA3398337.1"/>
    <property type="molecule type" value="Genomic_DNA"/>
</dbReference>
<evidence type="ECO:0000256" key="1">
    <source>
        <dbReference type="ARBA" id="ARBA00022603"/>
    </source>
</evidence>
<organism evidence="5 6">
    <name type="scientific">Cryptosporangium minutisporangium</name>
    <dbReference type="NCBI Taxonomy" id="113569"/>
    <lineage>
        <taxon>Bacteria</taxon>
        <taxon>Bacillati</taxon>
        <taxon>Actinomycetota</taxon>
        <taxon>Actinomycetes</taxon>
        <taxon>Cryptosporangiales</taxon>
        <taxon>Cryptosporangiaceae</taxon>
        <taxon>Cryptosporangium</taxon>
    </lineage>
</organism>
<dbReference type="GO" id="GO:0008168">
    <property type="term" value="F:methyltransferase activity"/>
    <property type="evidence" value="ECO:0007669"/>
    <property type="project" value="UniProtKB-KW"/>
</dbReference>
<evidence type="ECO:0000256" key="2">
    <source>
        <dbReference type="ARBA" id="ARBA00022679"/>
    </source>
</evidence>
<dbReference type="InterPro" id="IPR002935">
    <property type="entry name" value="SAM_O-MeTrfase"/>
</dbReference>
<keyword evidence="3" id="KW-0949">S-adenosyl-L-methionine</keyword>
<comment type="caution">
    <text evidence="5">The sequence shown here is derived from an EMBL/GenBank/DDBJ whole genome shotgun (WGS) entry which is preliminary data.</text>
</comment>
<dbReference type="CDD" id="cd02440">
    <property type="entry name" value="AdoMet_MTases"/>
    <property type="match status" value="1"/>
</dbReference>
<keyword evidence="1 5" id="KW-0489">Methyltransferase</keyword>
<evidence type="ECO:0000313" key="5">
    <source>
        <dbReference type="EMBL" id="GAA3398337.1"/>
    </source>
</evidence>
<feature type="region of interest" description="Disordered" evidence="4">
    <location>
        <begin position="193"/>
        <end position="212"/>
    </location>
</feature>
<keyword evidence="6" id="KW-1185">Reference proteome</keyword>
<dbReference type="GO" id="GO:0032259">
    <property type="term" value="P:methylation"/>
    <property type="evidence" value="ECO:0007669"/>
    <property type="project" value="UniProtKB-KW"/>
</dbReference>
<protein>
    <submittedName>
        <fullName evidence="5">Class I SAM-dependent methyltransferase</fullName>
    </submittedName>
</protein>
<dbReference type="RefSeq" id="WP_345733705.1">
    <property type="nucleotide sequence ID" value="NZ_BAAAYN010000082.1"/>
</dbReference>
<dbReference type="PROSITE" id="PS51682">
    <property type="entry name" value="SAM_OMT_I"/>
    <property type="match status" value="1"/>
</dbReference>
<keyword evidence="2" id="KW-0808">Transferase</keyword>
<evidence type="ECO:0000256" key="3">
    <source>
        <dbReference type="ARBA" id="ARBA00022691"/>
    </source>
</evidence>
<dbReference type="Pfam" id="PF01596">
    <property type="entry name" value="Methyltransf_3"/>
    <property type="match status" value="1"/>
</dbReference>
<dbReference type="Proteomes" id="UP001501676">
    <property type="component" value="Unassembled WGS sequence"/>
</dbReference>
<name>A0ABP6TBK0_9ACTN</name>
<proteinExistence type="predicted"/>
<reference evidence="6" key="1">
    <citation type="journal article" date="2019" name="Int. J. Syst. Evol. Microbiol.">
        <title>The Global Catalogue of Microorganisms (GCM) 10K type strain sequencing project: providing services to taxonomists for standard genome sequencing and annotation.</title>
        <authorList>
            <consortium name="The Broad Institute Genomics Platform"/>
            <consortium name="The Broad Institute Genome Sequencing Center for Infectious Disease"/>
            <person name="Wu L."/>
            <person name="Ma J."/>
        </authorList>
    </citation>
    <scope>NUCLEOTIDE SEQUENCE [LARGE SCALE GENOMIC DNA]</scope>
    <source>
        <strain evidence="6">JCM 9458</strain>
    </source>
</reference>
<dbReference type="PANTHER" id="PTHR43167:SF1">
    <property type="entry name" value="PUTATIVE (AFU_ORTHOLOGUE AFUA_6G01830)-RELATED"/>
    <property type="match status" value="1"/>
</dbReference>
<dbReference type="Gene3D" id="3.40.50.150">
    <property type="entry name" value="Vaccinia Virus protein VP39"/>
    <property type="match status" value="1"/>
</dbReference>
<accession>A0ABP6TBK0</accession>
<dbReference type="InterPro" id="IPR029063">
    <property type="entry name" value="SAM-dependent_MTases_sf"/>
</dbReference>
<dbReference type="SUPFAM" id="SSF53335">
    <property type="entry name" value="S-adenosyl-L-methionine-dependent methyltransferases"/>
    <property type="match status" value="1"/>
</dbReference>
<evidence type="ECO:0000313" key="6">
    <source>
        <dbReference type="Proteomes" id="UP001501676"/>
    </source>
</evidence>
<dbReference type="PANTHER" id="PTHR43167">
    <property type="entry name" value="PUTATIVE (AFU_ORTHOLOGUE AFUA_6G01830)-RELATED"/>
    <property type="match status" value="1"/>
</dbReference>
<gene>
    <name evidence="5" type="ORF">GCM10020369_81530</name>
</gene>
<sequence length="212" mass="22881">MDDALRATLADLYADGGRHDGAEADRRRRRRNLEPETAELLAMILRAAAAQRVVEIGTANGYSTIWLADAARDTGGRVTTVDVEEWPGLGANLERAGVRDVIDVHRADGGAYLASVPDGSVDLLFLDAERVEYPGWWPHPARVVRSGGLLAVDNVLSHPDEVAEFLALVDAEAWFDRTTVRVGKGLTLAWRRPAGAPGATSAPSPHGRRSSR</sequence>
<feature type="compositionally biased region" description="Low complexity" evidence="4">
    <location>
        <begin position="193"/>
        <end position="205"/>
    </location>
</feature>
<evidence type="ECO:0000256" key="4">
    <source>
        <dbReference type="SAM" id="MobiDB-lite"/>
    </source>
</evidence>